<dbReference type="EMBL" id="GGEC01060967">
    <property type="protein sequence ID" value="MBX41451.1"/>
    <property type="molecule type" value="Transcribed_RNA"/>
</dbReference>
<name>A0A2P2NG38_RHIMU</name>
<accession>A0A2P2NG38</accession>
<protein>
    <submittedName>
        <fullName evidence="1">Uncharacterized protein</fullName>
    </submittedName>
</protein>
<sequence>MKDLGIINCYRLVELGKIPRY</sequence>
<dbReference type="AlphaFoldDB" id="A0A2P2NG38"/>
<organism evidence="1">
    <name type="scientific">Rhizophora mucronata</name>
    <name type="common">Asiatic mangrove</name>
    <dbReference type="NCBI Taxonomy" id="61149"/>
    <lineage>
        <taxon>Eukaryota</taxon>
        <taxon>Viridiplantae</taxon>
        <taxon>Streptophyta</taxon>
        <taxon>Embryophyta</taxon>
        <taxon>Tracheophyta</taxon>
        <taxon>Spermatophyta</taxon>
        <taxon>Magnoliopsida</taxon>
        <taxon>eudicotyledons</taxon>
        <taxon>Gunneridae</taxon>
        <taxon>Pentapetalae</taxon>
        <taxon>rosids</taxon>
        <taxon>fabids</taxon>
        <taxon>Malpighiales</taxon>
        <taxon>Rhizophoraceae</taxon>
        <taxon>Rhizophora</taxon>
    </lineage>
</organism>
<evidence type="ECO:0000313" key="1">
    <source>
        <dbReference type="EMBL" id="MBX41451.1"/>
    </source>
</evidence>
<reference evidence="1" key="1">
    <citation type="submission" date="2018-02" db="EMBL/GenBank/DDBJ databases">
        <title>Rhizophora mucronata_Transcriptome.</title>
        <authorList>
            <person name="Meera S.P."/>
            <person name="Sreeshan A."/>
            <person name="Augustine A."/>
        </authorList>
    </citation>
    <scope>NUCLEOTIDE SEQUENCE</scope>
    <source>
        <tissue evidence="1">Leaf</tissue>
    </source>
</reference>
<proteinExistence type="predicted"/>